<reference evidence="1 2" key="1">
    <citation type="submission" date="2010-09" db="EMBL/GenBank/DDBJ databases">
        <authorList>
            <person name="Daugherty S.C."/>
            <person name="Tallon L.J."/>
            <person name="Jones K.M."/>
            <person name="Liu X."/>
            <person name="Kilian M."/>
            <person name="Tettelin H."/>
        </authorList>
    </citation>
    <scope>NUCLEOTIDE SEQUENCE [LARGE SCALE GENOMIC DNA]</scope>
    <source>
        <strain evidence="1 2">SK597</strain>
    </source>
</reference>
<dbReference type="EMBL" id="AEDV01000048">
    <property type="protein sequence ID" value="EFO00511.1"/>
    <property type="molecule type" value="Genomic_DNA"/>
</dbReference>
<evidence type="ECO:0000313" key="2">
    <source>
        <dbReference type="Proteomes" id="UP000003316"/>
    </source>
</evidence>
<dbReference type="Proteomes" id="UP000003316">
    <property type="component" value="Unassembled WGS sequence"/>
</dbReference>
<dbReference type="AlphaFoldDB" id="E1LSQ8"/>
<protein>
    <submittedName>
        <fullName evidence="1">Uncharacterized protein</fullName>
    </submittedName>
</protein>
<organism evidence="1 2">
    <name type="scientific">Streptococcus mitis SK597</name>
    <dbReference type="NCBI Taxonomy" id="585204"/>
    <lineage>
        <taxon>Bacteria</taxon>
        <taxon>Bacillati</taxon>
        <taxon>Bacillota</taxon>
        <taxon>Bacilli</taxon>
        <taxon>Lactobacillales</taxon>
        <taxon>Streptococcaceae</taxon>
        <taxon>Streptococcus</taxon>
        <taxon>Streptococcus mitis group</taxon>
    </lineage>
</organism>
<name>E1LSQ8_STRMT</name>
<gene>
    <name evidence="1" type="ORF">SMSK597_1017</name>
</gene>
<evidence type="ECO:0000313" key="1">
    <source>
        <dbReference type="EMBL" id="EFO00511.1"/>
    </source>
</evidence>
<accession>E1LSQ8</accession>
<sequence length="52" mass="5680">MAAGDHSLTIGTLAALTLEIVAPVATSDKTAVVVKTYFFHNFCIPFLFIYFL</sequence>
<proteinExistence type="predicted"/>
<comment type="caution">
    <text evidence="1">The sequence shown here is derived from an EMBL/GenBank/DDBJ whole genome shotgun (WGS) entry which is preliminary data.</text>
</comment>